<sequence length="390" mass="44281">MSGPWDRKKSSTVTEPLGEAAALGAKVQSTSKPVKIWAIIGALILAFQVYIWVRWAIGPHFERVPTGPSDPPTWMKTILIVWTTVILIGWPIGVYYFIIRPWRRERRITLDGMLLVACGLLFFQDPLLNYFNTWSTYNTWMFNRGSWVAEIPGWRSYSEPGAMMAEPLLMNAAGYSYGVLLCTILGCWIMRQAKKKWPNISNMGLIGVLIVWTFFFDLVIEGMFLMPMGLFTYPGAIQSLSINAGTYYQWPIYEGLMWGGVQAGLCSLRYFTDDRGRTFVERGLEKIQGGFAKQQATRFLAIFAACSMFFFVCYNLPAQWFAMNADPWPEDIQKRSYFDMGICGEGTDRLCPHPILPIPGKDTGYINPEGRLVLPEGEKLPEIVPFERGN</sequence>
<proteinExistence type="predicted"/>
<evidence type="ECO:0000313" key="3">
    <source>
        <dbReference type="Proteomes" id="UP001551695"/>
    </source>
</evidence>
<feature type="transmembrane region" description="Helical" evidence="1">
    <location>
        <begin position="299"/>
        <end position="316"/>
    </location>
</feature>
<protein>
    <submittedName>
        <fullName evidence="2">Spirocyclase AveC family protein</fullName>
    </submittedName>
</protein>
<organism evidence="2 3">
    <name type="scientific">Nocardia aurea</name>
    <dbReference type="NCBI Taxonomy" id="2144174"/>
    <lineage>
        <taxon>Bacteria</taxon>
        <taxon>Bacillati</taxon>
        <taxon>Actinomycetota</taxon>
        <taxon>Actinomycetes</taxon>
        <taxon>Mycobacteriales</taxon>
        <taxon>Nocardiaceae</taxon>
        <taxon>Nocardia</taxon>
    </lineage>
</organism>
<keyword evidence="1" id="KW-0472">Membrane</keyword>
<feature type="transmembrane region" description="Helical" evidence="1">
    <location>
        <begin position="77"/>
        <end position="98"/>
    </location>
</feature>
<reference evidence="2 3" key="1">
    <citation type="submission" date="2024-06" db="EMBL/GenBank/DDBJ databases">
        <title>The Natural Products Discovery Center: Release of the First 8490 Sequenced Strains for Exploring Actinobacteria Biosynthetic Diversity.</title>
        <authorList>
            <person name="Kalkreuter E."/>
            <person name="Kautsar S.A."/>
            <person name="Yang D."/>
            <person name="Bader C.D."/>
            <person name="Teijaro C.N."/>
            <person name="Fluegel L."/>
            <person name="Davis C.M."/>
            <person name="Simpson J.R."/>
            <person name="Lauterbach L."/>
            <person name="Steele A.D."/>
            <person name="Gui C."/>
            <person name="Meng S."/>
            <person name="Li G."/>
            <person name="Viehrig K."/>
            <person name="Ye F."/>
            <person name="Su P."/>
            <person name="Kiefer A.F."/>
            <person name="Nichols A."/>
            <person name="Cepeda A.J."/>
            <person name="Yan W."/>
            <person name="Fan B."/>
            <person name="Jiang Y."/>
            <person name="Adhikari A."/>
            <person name="Zheng C.-J."/>
            <person name="Schuster L."/>
            <person name="Cowan T.M."/>
            <person name="Smanski M.J."/>
            <person name="Chevrette M.G."/>
            <person name="De Carvalho L.P.S."/>
            <person name="Shen B."/>
        </authorList>
    </citation>
    <scope>NUCLEOTIDE SEQUENCE [LARGE SCALE GENOMIC DNA]</scope>
    <source>
        <strain evidence="2 3">NPDC050403</strain>
    </source>
</reference>
<feature type="transmembrane region" description="Helical" evidence="1">
    <location>
        <begin position="168"/>
        <end position="190"/>
    </location>
</feature>
<dbReference type="Pfam" id="PF17198">
    <property type="entry name" value="AveC_like"/>
    <property type="match status" value="1"/>
</dbReference>
<feature type="transmembrane region" description="Helical" evidence="1">
    <location>
        <begin position="202"/>
        <end position="225"/>
    </location>
</feature>
<dbReference type="RefSeq" id="WP_355091387.1">
    <property type="nucleotide sequence ID" value="NZ_JBEXKW010000131.1"/>
</dbReference>
<keyword evidence="1" id="KW-1133">Transmembrane helix</keyword>
<comment type="caution">
    <text evidence="2">The sequence shown here is derived from an EMBL/GenBank/DDBJ whole genome shotgun (WGS) entry which is preliminary data.</text>
</comment>
<dbReference type="InterPro" id="IPR033459">
    <property type="entry name" value="AveC-like"/>
</dbReference>
<keyword evidence="1" id="KW-0812">Transmembrane</keyword>
<feature type="transmembrane region" description="Helical" evidence="1">
    <location>
        <begin position="36"/>
        <end position="57"/>
    </location>
</feature>
<evidence type="ECO:0000256" key="1">
    <source>
        <dbReference type="SAM" id="Phobius"/>
    </source>
</evidence>
<feature type="transmembrane region" description="Helical" evidence="1">
    <location>
        <begin position="110"/>
        <end position="131"/>
    </location>
</feature>
<accession>A0ABV3G5H0</accession>
<keyword evidence="3" id="KW-1185">Reference proteome</keyword>
<dbReference type="EMBL" id="JBFAKC010000030">
    <property type="protein sequence ID" value="MEV0712890.1"/>
    <property type="molecule type" value="Genomic_DNA"/>
</dbReference>
<dbReference type="Proteomes" id="UP001551695">
    <property type="component" value="Unassembled WGS sequence"/>
</dbReference>
<gene>
    <name evidence="2" type="ORF">AB0I48_35585</name>
</gene>
<name>A0ABV3G5H0_9NOCA</name>
<evidence type="ECO:0000313" key="2">
    <source>
        <dbReference type="EMBL" id="MEV0712890.1"/>
    </source>
</evidence>